<evidence type="ECO:0000313" key="3">
    <source>
        <dbReference type="Proteomes" id="UP000273405"/>
    </source>
</evidence>
<name>A0A3A8NDE4_9BACT</name>
<gene>
    <name evidence="2" type="ORF">D7X12_17805</name>
</gene>
<proteinExistence type="predicted"/>
<dbReference type="OrthoDB" id="5383140at2"/>
<dbReference type="EMBL" id="RAWG01000103">
    <property type="protein sequence ID" value="RKH41599.1"/>
    <property type="molecule type" value="Genomic_DNA"/>
</dbReference>
<accession>A0A3A8NDE4</accession>
<evidence type="ECO:0000313" key="2">
    <source>
        <dbReference type="EMBL" id="RKH41599.1"/>
    </source>
</evidence>
<organism evidence="2 3">
    <name type="scientific">Corallococcus sicarius</name>
    <dbReference type="NCBI Taxonomy" id="2316726"/>
    <lineage>
        <taxon>Bacteria</taxon>
        <taxon>Pseudomonadati</taxon>
        <taxon>Myxococcota</taxon>
        <taxon>Myxococcia</taxon>
        <taxon>Myxococcales</taxon>
        <taxon>Cystobacterineae</taxon>
        <taxon>Myxococcaceae</taxon>
        <taxon>Corallococcus</taxon>
    </lineage>
</organism>
<dbReference type="RefSeq" id="WP_120626467.1">
    <property type="nucleotide sequence ID" value="NZ_RAWG01000103.1"/>
</dbReference>
<protein>
    <submittedName>
        <fullName evidence="2">Uncharacterized protein</fullName>
    </submittedName>
</protein>
<evidence type="ECO:0000256" key="1">
    <source>
        <dbReference type="SAM" id="MobiDB-lite"/>
    </source>
</evidence>
<dbReference type="AlphaFoldDB" id="A0A3A8NDE4"/>
<keyword evidence="3" id="KW-1185">Reference proteome</keyword>
<reference evidence="3" key="1">
    <citation type="submission" date="2018-09" db="EMBL/GenBank/DDBJ databases">
        <authorList>
            <person name="Livingstone P.G."/>
            <person name="Whitworth D.E."/>
        </authorList>
    </citation>
    <scope>NUCLEOTIDE SEQUENCE [LARGE SCALE GENOMIC DNA]</scope>
    <source>
        <strain evidence="3">CA040B</strain>
    </source>
</reference>
<comment type="caution">
    <text evidence="2">The sequence shown here is derived from an EMBL/GenBank/DDBJ whole genome shotgun (WGS) entry which is preliminary data.</text>
</comment>
<dbReference type="Proteomes" id="UP000273405">
    <property type="component" value="Unassembled WGS sequence"/>
</dbReference>
<feature type="region of interest" description="Disordered" evidence="1">
    <location>
        <begin position="25"/>
        <end position="70"/>
    </location>
</feature>
<sequence>MGAFQQFLDDKKISPAVLLRRSRQLETQTEEDRVLKRKRSARRREKDTQTKSYADLGLGKPRSGRGVTEQQLAALREDRPVSPRVRAKVVRAVNALLTQAGSTAVDAKALFGDVAARIGPTTKKAAS</sequence>